<dbReference type="InterPro" id="IPR036661">
    <property type="entry name" value="Luciferase-like_sf"/>
</dbReference>
<sequence length="307" mass="34255">MTRRGHENDGYRRLFDGDGLSFGVGLPLTGVRESTPAVDAEVRLSKHAESVGFDGLWARDVPTYWPRFGDAGGAFDTWPLLSHLAAHTDDIALGTSSVVLPLRHPIHVAKSAATVDRLSDGRLVVGVASGDRDPEYPAFGVDSDERGRLVRESVSALRAIWREEYPEIEGSWGRLDGELDVLPKPTTETLPLLPTGNARQSTEWLAEHGDGWIFYHLPEKTLRSYLDDWRERTSHEPFVMVVRVDLADDPTADPEPLHQGYRAGVEWFRDYFRRLESHGLDHVIVGLDAAEPRRALTAFATDVIDEL</sequence>
<keyword evidence="7" id="KW-1185">Reference proteome</keyword>
<evidence type="ECO:0000256" key="1">
    <source>
        <dbReference type="ARBA" id="ARBA00022630"/>
    </source>
</evidence>
<dbReference type="EMBL" id="JAMQON010000001">
    <property type="protein sequence ID" value="MDS0259107.1"/>
    <property type="molecule type" value="Genomic_DNA"/>
</dbReference>
<dbReference type="RefSeq" id="WP_310918696.1">
    <property type="nucleotide sequence ID" value="NZ_JAMQON010000001.1"/>
</dbReference>
<dbReference type="InterPro" id="IPR020020">
    <property type="entry name" value="Luciferase-type_oxidoreductase"/>
</dbReference>
<evidence type="ECO:0000259" key="5">
    <source>
        <dbReference type="Pfam" id="PF00296"/>
    </source>
</evidence>
<dbReference type="InterPro" id="IPR051260">
    <property type="entry name" value="Diverse_substr_monoxygenases"/>
</dbReference>
<proteinExistence type="predicted"/>
<keyword evidence="1" id="KW-0285">Flavoprotein</keyword>
<dbReference type="Proteomes" id="UP001259659">
    <property type="component" value="Unassembled WGS sequence"/>
</dbReference>
<keyword evidence="4" id="KW-0503">Monooxygenase</keyword>
<gene>
    <name evidence="6" type="ORF">NDI56_06845</name>
</gene>
<evidence type="ECO:0000256" key="3">
    <source>
        <dbReference type="ARBA" id="ARBA00023002"/>
    </source>
</evidence>
<reference evidence="6 7" key="1">
    <citation type="submission" date="2022-06" db="EMBL/GenBank/DDBJ databases">
        <title>Haloarcula sp. a new haloarchaeum isolate from saline soil.</title>
        <authorList>
            <person name="Strakova D."/>
            <person name="Galisteo C."/>
            <person name="Sanchez-Porro C."/>
            <person name="Ventosa A."/>
        </authorList>
    </citation>
    <scope>NUCLEOTIDE SEQUENCE [LARGE SCALE GENOMIC DNA]</scope>
    <source>
        <strain evidence="6 7">S1CR25-12</strain>
    </source>
</reference>
<evidence type="ECO:0000256" key="4">
    <source>
        <dbReference type="ARBA" id="ARBA00023033"/>
    </source>
</evidence>
<keyword evidence="3" id="KW-0560">Oxidoreductase</keyword>
<dbReference type="Pfam" id="PF00296">
    <property type="entry name" value="Bac_luciferase"/>
    <property type="match status" value="1"/>
</dbReference>
<dbReference type="InterPro" id="IPR011251">
    <property type="entry name" value="Luciferase-like_dom"/>
</dbReference>
<feature type="domain" description="Luciferase-like" evidence="5">
    <location>
        <begin position="35"/>
        <end position="234"/>
    </location>
</feature>
<protein>
    <submittedName>
        <fullName evidence="6">LLM class oxidoreductase</fullName>
    </submittedName>
</protein>
<name>A0ABU2FA10_9EURY</name>
<dbReference type="SUPFAM" id="SSF51679">
    <property type="entry name" value="Bacterial luciferase-like"/>
    <property type="match status" value="1"/>
</dbReference>
<evidence type="ECO:0000256" key="2">
    <source>
        <dbReference type="ARBA" id="ARBA00022643"/>
    </source>
</evidence>
<accession>A0ABU2FA10</accession>
<keyword evidence="2" id="KW-0288">FMN</keyword>
<comment type="caution">
    <text evidence="6">The sequence shown here is derived from an EMBL/GenBank/DDBJ whole genome shotgun (WGS) entry which is preliminary data.</text>
</comment>
<dbReference type="Gene3D" id="3.20.20.30">
    <property type="entry name" value="Luciferase-like domain"/>
    <property type="match status" value="1"/>
</dbReference>
<dbReference type="NCBIfam" id="TIGR03571">
    <property type="entry name" value="lucif_BA3436"/>
    <property type="match status" value="1"/>
</dbReference>
<evidence type="ECO:0000313" key="7">
    <source>
        <dbReference type="Proteomes" id="UP001259659"/>
    </source>
</evidence>
<organism evidence="6 7">
    <name type="scientific">Haloarcula saliterrae</name>
    <dbReference type="NCBI Taxonomy" id="2950534"/>
    <lineage>
        <taxon>Archaea</taxon>
        <taxon>Methanobacteriati</taxon>
        <taxon>Methanobacteriota</taxon>
        <taxon>Stenosarchaea group</taxon>
        <taxon>Halobacteria</taxon>
        <taxon>Halobacteriales</taxon>
        <taxon>Haloarculaceae</taxon>
        <taxon>Haloarcula</taxon>
    </lineage>
</organism>
<evidence type="ECO:0000313" key="6">
    <source>
        <dbReference type="EMBL" id="MDS0259107.1"/>
    </source>
</evidence>
<dbReference type="PANTHER" id="PTHR30011">
    <property type="entry name" value="ALKANESULFONATE MONOOXYGENASE-RELATED"/>
    <property type="match status" value="1"/>
</dbReference>
<dbReference type="PANTHER" id="PTHR30011:SF16">
    <property type="entry name" value="C2H2 FINGER DOMAIN TRANSCRIPTION FACTOR (EUROFUNG)-RELATED"/>
    <property type="match status" value="1"/>
</dbReference>